<reference evidence="3" key="1">
    <citation type="journal article" date="2014" name="Int. J. Syst. Evol. Microbiol.">
        <title>Complete genome sequence of Corynebacterium casei LMG S-19264T (=DSM 44701T), isolated from a smear-ripened cheese.</title>
        <authorList>
            <consortium name="US DOE Joint Genome Institute (JGI-PGF)"/>
            <person name="Walter F."/>
            <person name="Albersmeier A."/>
            <person name="Kalinowski J."/>
            <person name="Ruckert C."/>
        </authorList>
    </citation>
    <scope>NUCLEOTIDE SEQUENCE</scope>
    <source>
        <strain evidence="3">CGMCC 4.7306</strain>
    </source>
</reference>
<name>A0A917W0V5_9ACTN</name>
<evidence type="ECO:0000313" key="4">
    <source>
        <dbReference type="Proteomes" id="UP000613840"/>
    </source>
</evidence>
<keyword evidence="1" id="KW-1133">Transmembrane helix</keyword>
<dbReference type="InterPro" id="IPR021994">
    <property type="entry name" value="DUF3592"/>
</dbReference>
<keyword evidence="1" id="KW-0812">Transmembrane</keyword>
<protein>
    <recommendedName>
        <fullName evidence="2">DUF3592 domain-containing protein</fullName>
    </recommendedName>
</protein>
<organism evidence="3 4">
    <name type="scientific">Microlunatus endophyticus</name>
    <dbReference type="NCBI Taxonomy" id="1716077"/>
    <lineage>
        <taxon>Bacteria</taxon>
        <taxon>Bacillati</taxon>
        <taxon>Actinomycetota</taxon>
        <taxon>Actinomycetes</taxon>
        <taxon>Propionibacteriales</taxon>
        <taxon>Propionibacteriaceae</taxon>
        <taxon>Microlunatus</taxon>
    </lineage>
</organism>
<dbReference type="Proteomes" id="UP000613840">
    <property type="component" value="Unassembled WGS sequence"/>
</dbReference>
<proteinExistence type="predicted"/>
<keyword evidence="4" id="KW-1185">Reference proteome</keyword>
<dbReference type="EMBL" id="BMMZ01000002">
    <property type="protein sequence ID" value="GGL55046.1"/>
    <property type="molecule type" value="Genomic_DNA"/>
</dbReference>
<comment type="caution">
    <text evidence="3">The sequence shown here is derived from an EMBL/GenBank/DDBJ whole genome shotgun (WGS) entry which is preliminary data.</text>
</comment>
<accession>A0A917W0V5</accession>
<gene>
    <name evidence="3" type="ORF">GCM10011575_11830</name>
</gene>
<reference evidence="3" key="2">
    <citation type="submission" date="2020-09" db="EMBL/GenBank/DDBJ databases">
        <authorList>
            <person name="Sun Q."/>
            <person name="Zhou Y."/>
        </authorList>
    </citation>
    <scope>NUCLEOTIDE SEQUENCE</scope>
    <source>
        <strain evidence="3">CGMCC 4.7306</strain>
    </source>
</reference>
<dbReference type="RefSeq" id="WP_188894231.1">
    <property type="nucleotide sequence ID" value="NZ_BMMZ01000002.1"/>
</dbReference>
<feature type="transmembrane region" description="Helical" evidence="1">
    <location>
        <begin position="118"/>
        <end position="143"/>
    </location>
</feature>
<sequence length="240" mass="26178">MIRRLIVIVGAVFAPVGIILLVVCAVTTTSSVHFRATATSTTGTVVDVASQLSCSNSGGGCTTDYYPVVRFTATDGRQITFRSHTGTNSRPAIGKQVTVLYQAGHPEDARLSGFVSQWLAPLITGVLGIVFTGVGLLLITVYVRRRRIDSWLEANGTRVEAEVIRIARNPQVEINRVNPWQVFADWVDPTTGQHHTFASENFMQDPAQAYPGLKTVQVLIDPSRPDDRYRMILQPAGIIG</sequence>
<feature type="domain" description="DUF3592" evidence="2">
    <location>
        <begin position="41"/>
        <end position="114"/>
    </location>
</feature>
<dbReference type="AlphaFoldDB" id="A0A917W0V5"/>
<evidence type="ECO:0000259" key="2">
    <source>
        <dbReference type="Pfam" id="PF12158"/>
    </source>
</evidence>
<evidence type="ECO:0000313" key="3">
    <source>
        <dbReference type="EMBL" id="GGL55046.1"/>
    </source>
</evidence>
<evidence type="ECO:0000256" key="1">
    <source>
        <dbReference type="SAM" id="Phobius"/>
    </source>
</evidence>
<dbReference type="Pfam" id="PF12158">
    <property type="entry name" value="DUF3592"/>
    <property type="match status" value="1"/>
</dbReference>
<keyword evidence="1" id="KW-0472">Membrane</keyword>
<feature type="transmembrane region" description="Helical" evidence="1">
    <location>
        <begin position="5"/>
        <end position="28"/>
    </location>
</feature>